<sequence>MSNNKRIVKAALAARSIEEAEIVQQSIARALGTRYQRPLGDKGNNQGILTGSGASYDHKSLEVVTNMQDAVIELYALQTYGTRGAVPFNTPHEAASTLLSELGEKERAELATVTIDKAAVGSDKKRITLVMRDHGCGIVVNEVPRTIFQVGAGHKNGVNWQQGTYGLGGALTYLNAGAVVVVTRRHPDLLEPDDEDRISIAVVQRERVHTTANAYYLVTEPWIEGDPTTWAKAVPFSVPSADYPDFEPGTHVALIAYDTEGLGRRSGDEKSFDTILNTRLFRPVLPIKYRNNITRTDRAETLNGLERRLNDNPGEAGTEGLDTLPFNHDGTTYHLPIRFRLFTKAGSRGQRRNFVAHGHALLLTSNGQVHSHWSPQDFKLKTKLNKLYDRVLVIVASDQLPIEIRTELFTADRAQLVRSAVAIRLEKEIAAFLNDWPALRDANSALIREAISGDNNDRPTIAVAEQIARAFKAKGFSLGGIGMGGSGGGRKPPEPTRPEDLYHDPTHFEGPKSIEAQVGKVKGAYFKLNATDGFITQRAFLQVTCDHPDIGPAEITVGELRSGRVRVSIAVPDNADLGTYNLDVEIPEWTRTSGGLGPKFEWSTKIDIIEEAPSKPTGPKGGRDPGTSGPGDGGLVALIWKSEADDGVENWSAATVGEIEMVPAKDLAGQRSEYAPLAKVDGEIPTIVLNRTYSPLKNYIQARAAELTDESKEKSRERYAVGVGVALLVLDQDARDAQKAGNPHDEATMEVGRRAAARAVLSVMPEADRLVKELES</sequence>
<name>A0A3G8JQ16_9ACTN</name>
<organism evidence="2 3">
    <name type="scientific">Gordonia insulae</name>
    <dbReference type="NCBI Taxonomy" id="2420509"/>
    <lineage>
        <taxon>Bacteria</taxon>
        <taxon>Bacillati</taxon>
        <taxon>Actinomycetota</taxon>
        <taxon>Actinomycetes</taxon>
        <taxon>Mycobacteriales</taxon>
        <taxon>Gordoniaceae</taxon>
        <taxon>Gordonia</taxon>
    </lineage>
</organism>
<dbReference type="EMBL" id="CP033972">
    <property type="protein sequence ID" value="AZG47181.1"/>
    <property type="molecule type" value="Genomic_DNA"/>
</dbReference>
<proteinExistence type="predicted"/>
<feature type="compositionally biased region" description="Basic and acidic residues" evidence="1">
    <location>
        <begin position="491"/>
        <end position="509"/>
    </location>
</feature>
<feature type="region of interest" description="Disordered" evidence="1">
    <location>
        <begin position="611"/>
        <end position="632"/>
    </location>
</feature>
<dbReference type="OrthoDB" id="8441532at2"/>
<protein>
    <submittedName>
        <fullName evidence="2">Uncharacterized protein</fullName>
    </submittedName>
</protein>
<dbReference type="RefSeq" id="WP_124709584.1">
    <property type="nucleotide sequence ID" value="NZ_CP033972.1"/>
</dbReference>
<feature type="region of interest" description="Disordered" evidence="1">
    <location>
        <begin position="482"/>
        <end position="509"/>
    </location>
</feature>
<dbReference type="Gene3D" id="3.30.565.10">
    <property type="entry name" value="Histidine kinase-like ATPase, C-terminal domain"/>
    <property type="match status" value="1"/>
</dbReference>
<evidence type="ECO:0000313" key="2">
    <source>
        <dbReference type="EMBL" id="AZG47181.1"/>
    </source>
</evidence>
<keyword evidence="3" id="KW-1185">Reference proteome</keyword>
<evidence type="ECO:0000256" key="1">
    <source>
        <dbReference type="SAM" id="MobiDB-lite"/>
    </source>
</evidence>
<reference evidence="2 3" key="1">
    <citation type="submission" date="2018-11" db="EMBL/GenBank/DDBJ databases">
        <title>Gordonia insulae sp. nov., isolated from an island soil.</title>
        <authorList>
            <person name="Kim Y.S."/>
            <person name="Kim S.B."/>
        </authorList>
    </citation>
    <scope>NUCLEOTIDE SEQUENCE [LARGE SCALE GENOMIC DNA]</scope>
    <source>
        <strain evidence="2 3">MMS17-SY073</strain>
    </source>
</reference>
<dbReference type="AlphaFoldDB" id="A0A3G8JQ16"/>
<dbReference type="KEGG" id="gom:D7316_03789"/>
<gene>
    <name evidence="2" type="ORF">D7316_03789</name>
</gene>
<dbReference type="InterPro" id="IPR036890">
    <property type="entry name" value="HATPase_C_sf"/>
</dbReference>
<dbReference type="SUPFAM" id="SSF55874">
    <property type="entry name" value="ATPase domain of HSP90 chaperone/DNA topoisomerase II/histidine kinase"/>
    <property type="match status" value="1"/>
</dbReference>
<dbReference type="Proteomes" id="UP000271469">
    <property type="component" value="Chromosome"/>
</dbReference>
<accession>A0A3G8JQ16</accession>
<evidence type="ECO:0000313" key="3">
    <source>
        <dbReference type="Proteomes" id="UP000271469"/>
    </source>
</evidence>